<dbReference type="RefSeq" id="WP_203275584.1">
    <property type="nucleotide sequence ID" value="NZ_JAFBID010000126.1"/>
</dbReference>
<reference evidence="1 2" key="1">
    <citation type="submission" date="2024-09" db="EMBL/GenBank/DDBJ databases">
        <title>Nodulacao em especies de Leguminosae Basais da Amazonia e Caracterizacao dos Rizobios e Bacterias Associadas aos Nodulos.</title>
        <authorList>
            <person name="Jambeiro I.C.A."/>
            <person name="Lopes I.S."/>
            <person name="Aguiar E.R.G.R."/>
            <person name="Santos A.F.J."/>
            <person name="Dos Santos J.M.F."/>
            <person name="Gross E."/>
        </authorList>
    </citation>
    <scope>NUCLEOTIDE SEQUENCE [LARGE SCALE GENOMIC DNA]</scope>
    <source>
        <strain evidence="1 2">BRUESC1165</strain>
    </source>
</reference>
<evidence type="ECO:0000313" key="2">
    <source>
        <dbReference type="Proteomes" id="UP001593940"/>
    </source>
</evidence>
<protein>
    <submittedName>
        <fullName evidence="1">Uncharacterized protein</fullName>
    </submittedName>
</protein>
<evidence type="ECO:0000313" key="1">
    <source>
        <dbReference type="EMBL" id="MFC1459452.1"/>
    </source>
</evidence>
<name>A0ABV6YEL8_9HYPH</name>
<dbReference type="EMBL" id="JBHOMY010000114">
    <property type="protein sequence ID" value="MFC1459452.1"/>
    <property type="molecule type" value="Genomic_DNA"/>
</dbReference>
<dbReference type="Proteomes" id="UP001593940">
    <property type="component" value="Unassembled WGS sequence"/>
</dbReference>
<proteinExistence type="predicted"/>
<comment type="caution">
    <text evidence="1">The sequence shown here is derived from an EMBL/GenBank/DDBJ whole genome shotgun (WGS) entry which is preliminary data.</text>
</comment>
<keyword evidence="2" id="KW-1185">Reference proteome</keyword>
<sequence>MKRLVTITGPVAAAQMDGYLIEERLLDHIMIQVIDRGGGDLEIAFHERDRRYLSQFSAVQLAEWLQEAMLHVEAACPLETHDGKAAWIVDEAPPRPKFPIKAMRPARQEHDLPPGLEFLRRD</sequence>
<organism evidence="1 2">
    <name type="scientific">Microvirga arabica</name>
    <dbReference type="NCBI Taxonomy" id="1128671"/>
    <lineage>
        <taxon>Bacteria</taxon>
        <taxon>Pseudomonadati</taxon>
        <taxon>Pseudomonadota</taxon>
        <taxon>Alphaproteobacteria</taxon>
        <taxon>Hyphomicrobiales</taxon>
        <taxon>Methylobacteriaceae</taxon>
        <taxon>Microvirga</taxon>
    </lineage>
</organism>
<accession>A0ABV6YEL8</accession>
<gene>
    <name evidence="1" type="ORF">ACETIH_22690</name>
</gene>